<reference evidence="3" key="1">
    <citation type="submission" date="2022-04" db="EMBL/GenBank/DDBJ databases">
        <title>Roseibium sp. CAU 1639 isolated from mud.</title>
        <authorList>
            <person name="Kim W."/>
        </authorList>
    </citation>
    <scope>NUCLEOTIDE SEQUENCE</scope>
    <source>
        <strain evidence="3">CAU 1639</strain>
    </source>
</reference>
<dbReference type="PANTHER" id="PTHR43767:SF7">
    <property type="entry name" value="MEDIUM_LONG-CHAIN-FATTY-ACID--COA LIGASE FADD8"/>
    <property type="match status" value="1"/>
</dbReference>
<sequence>MNPAEWLTRTASRTPEAPALLEGTERRATYAEFAKSAAAIAAALKGHGVAKGDRVALFAGNSTRYLEALYGVWWAGAAAVPINAKLHEREAVWMLENSGASFVFSDDKSAAALAPLLPDSVVLVLLESAEFDAMRLTAPLGSPVPLKGEDLAWLFYTSGTTGKPKGVMLTCGNLASMALTYFADVDDVKPQDAALYAAPMSHGAGLYNFMHVIKGARHVVPRSGGFDAEEILSIAPLIGSISMFAAPTMVRRLVDAAKAGGGTGKGLRTIVYAGGPMYEADILEAVEVMGARFVQIYGQGECPMGITALARHEVADRSHRRWRERLNSVGTAQSVVRVAIVDDAGAELPRGAVGEIVVEGPTVMAGYWRNPDATAATLKNGWLWTGDMGRMDEDGYVTLQDRSKDVIISGGSNIYPREVEEVLLAHPAVHESAVIGKPDAEWGEVVVAFIACHPGQSVTEAALNALCLDNIARFKRPKIYRFVKDLPKNNYGKILKTELRKDIHEEEPA</sequence>
<keyword evidence="4" id="KW-1185">Reference proteome</keyword>
<dbReference type="InterPro" id="IPR020459">
    <property type="entry name" value="AMP-binding"/>
</dbReference>
<dbReference type="InterPro" id="IPR000873">
    <property type="entry name" value="AMP-dep_synth/lig_dom"/>
</dbReference>
<dbReference type="Pfam" id="PF00501">
    <property type="entry name" value="AMP-binding"/>
    <property type="match status" value="1"/>
</dbReference>
<dbReference type="SUPFAM" id="SSF56801">
    <property type="entry name" value="Acetyl-CoA synthetase-like"/>
    <property type="match status" value="1"/>
</dbReference>
<dbReference type="PROSITE" id="PS00455">
    <property type="entry name" value="AMP_BINDING"/>
    <property type="match status" value="1"/>
</dbReference>
<dbReference type="InterPro" id="IPR050237">
    <property type="entry name" value="ATP-dep_AMP-bd_enzyme"/>
</dbReference>
<name>A0ABT0H191_9HYPH</name>
<dbReference type="Gene3D" id="3.40.50.12780">
    <property type="entry name" value="N-terminal domain of ligase-like"/>
    <property type="match status" value="1"/>
</dbReference>
<dbReference type="InterPro" id="IPR042099">
    <property type="entry name" value="ANL_N_sf"/>
</dbReference>
<dbReference type="InterPro" id="IPR020845">
    <property type="entry name" value="AMP-binding_CS"/>
</dbReference>
<gene>
    <name evidence="3" type="ORF">M0H32_21900</name>
</gene>
<dbReference type="PRINTS" id="PR00154">
    <property type="entry name" value="AMPBINDING"/>
</dbReference>
<dbReference type="InterPro" id="IPR025110">
    <property type="entry name" value="AMP-bd_C"/>
</dbReference>
<protein>
    <submittedName>
        <fullName evidence="3">AMP-binding protein</fullName>
    </submittedName>
</protein>
<dbReference type="EMBL" id="JALNMJ010000019">
    <property type="protein sequence ID" value="MCK7614833.1"/>
    <property type="molecule type" value="Genomic_DNA"/>
</dbReference>
<proteinExistence type="predicted"/>
<dbReference type="Gene3D" id="3.30.300.30">
    <property type="match status" value="1"/>
</dbReference>
<dbReference type="PANTHER" id="PTHR43767">
    <property type="entry name" value="LONG-CHAIN-FATTY-ACID--COA LIGASE"/>
    <property type="match status" value="1"/>
</dbReference>
<evidence type="ECO:0000259" key="2">
    <source>
        <dbReference type="Pfam" id="PF13193"/>
    </source>
</evidence>
<evidence type="ECO:0000313" key="3">
    <source>
        <dbReference type="EMBL" id="MCK7614833.1"/>
    </source>
</evidence>
<dbReference type="Pfam" id="PF13193">
    <property type="entry name" value="AMP-binding_C"/>
    <property type="match status" value="1"/>
</dbReference>
<feature type="domain" description="AMP-binding enzyme C-terminal" evidence="2">
    <location>
        <begin position="418"/>
        <end position="493"/>
    </location>
</feature>
<feature type="domain" description="AMP-dependent synthetase/ligase" evidence="1">
    <location>
        <begin position="8"/>
        <end position="368"/>
    </location>
</feature>
<dbReference type="RefSeq" id="WP_248157649.1">
    <property type="nucleotide sequence ID" value="NZ_JALNMJ010000019.1"/>
</dbReference>
<evidence type="ECO:0000313" key="4">
    <source>
        <dbReference type="Proteomes" id="UP001431221"/>
    </source>
</evidence>
<dbReference type="InterPro" id="IPR045851">
    <property type="entry name" value="AMP-bd_C_sf"/>
</dbReference>
<evidence type="ECO:0000259" key="1">
    <source>
        <dbReference type="Pfam" id="PF00501"/>
    </source>
</evidence>
<accession>A0ABT0H191</accession>
<dbReference type="Proteomes" id="UP001431221">
    <property type="component" value="Unassembled WGS sequence"/>
</dbReference>
<comment type="caution">
    <text evidence="3">The sequence shown here is derived from an EMBL/GenBank/DDBJ whole genome shotgun (WGS) entry which is preliminary data.</text>
</comment>
<organism evidence="3 4">
    <name type="scientific">Roseibium sediminicola</name>
    <dbReference type="NCBI Taxonomy" id="2933272"/>
    <lineage>
        <taxon>Bacteria</taxon>
        <taxon>Pseudomonadati</taxon>
        <taxon>Pseudomonadota</taxon>
        <taxon>Alphaproteobacteria</taxon>
        <taxon>Hyphomicrobiales</taxon>
        <taxon>Stappiaceae</taxon>
        <taxon>Roseibium</taxon>
    </lineage>
</organism>